<reference evidence="3" key="1">
    <citation type="journal article" date="2023" name="G3 (Bethesda)">
        <title>A reference genome for the long-term kleptoplast-retaining sea slug Elysia crispata morphotype clarki.</title>
        <authorList>
            <person name="Eastman K.E."/>
            <person name="Pendleton A.L."/>
            <person name="Shaikh M.A."/>
            <person name="Suttiyut T."/>
            <person name="Ogas R."/>
            <person name="Tomko P."/>
            <person name="Gavelis G."/>
            <person name="Widhalm J.R."/>
            <person name="Wisecaver J.H."/>
        </authorList>
    </citation>
    <scope>NUCLEOTIDE SEQUENCE</scope>
    <source>
        <strain evidence="3">ECLA1</strain>
    </source>
</reference>
<dbReference type="AlphaFoldDB" id="A0AAE1AGI9"/>
<protein>
    <submittedName>
        <fullName evidence="3">Uncharacterized protein</fullName>
    </submittedName>
</protein>
<keyword evidence="4" id="KW-1185">Reference proteome</keyword>
<keyword evidence="1" id="KW-0175">Coiled coil</keyword>
<name>A0AAE1AGI9_9GAST</name>
<comment type="caution">
    <text evidence="3">The sequence shown here is derived from an EMBL/GenBank/DDBJ whole genome shotgun (WGS) entry which is preliminary data.</text>
</comment>
<evidence type="ECO:0000256" key="2">
    <source>
        <dbReference type="SAM" id="MobiDB-lite"/>
    </source>
</evidence>
<feature type="region of interest" description="Disordered" evidence="2">
    <location>
        <begin position="365"/>
        <end position="408"/>
    </location>
</feature>
<feature type="compositionally biased region" description="Basic and acidic residues" evidence="2">
    <location>
        <begin position="395"/>
        <end position="408"/>
    </location>
</feature>
<feature type="region of interest" description="Disordered" evidence="2">
    <location>
        <begin position="149"/>
        <end position="203"/>
    </location>
</feature>
<evidence type="ECO:0000256" key="1">
    <source>
        <dbReference type="SAM" id="Coils"/>
    </source>
</evidence>
<evidence type="ECO:0000313" key="3">
    <source>
        <dbReference type="EMBL" id="KAK3787549.1"/>
    </source>
</evidence>
<proteinExistence type="predicted"/>
<feature type="coiled-coil region" evidence="1">
    <location>
        <begin position="9"/>
        <end position="44"/>
    </location>
</feature>
<dbReference type="Proteomes" id="UP001283361">
    <property type="component" value="Unassembled WGS sequence"/>
</dbReference>
<feature type="region of interest" description="Disordered" evidence="2">
    <location>
        <begin position="45"/>
        <end position="77"/>
    </location>
</feature>
<sequence>MSECRVGIEEKKEERMSECRVGIEEKEEERMSECRVGIEEKEEERMSECGVGIEEKEEERMSECGVGMEEKEEERMSECRVGIEEKEEERMSATRADVNWQKSGTVWRKWFSHPPLGMLKRLCSFSNVLKPSTITWDIFCVVPGVKGGTPALDGSSGDTEGGREGEGEEGNGTSHRRTPLGHNRTSPGPEPLHTHGTKTPSRARLRNRWHRWTNYCPRTLVTLERLLSSLDVISLGDGKLVRGRSRLCVCRNHLMRTTSQWGDRQGFMGATVPTSVKSCIPQVFAAGVIGSRAVGANEGWDLRRFSNYAALYSLGDQHAMGAIRETFHTACAAVWCNAQLLTPLANQPACPLAAGCCLPDGSPPSFSQSLPTSPRPLIGQQERENPSITRAAAGDIRDSDSFSKLRRR</sequence>
<gene>
    <name evidence="3" type="ORF">RRG08_011806</name>
</gene>
<evidence type="ECO:0000313" key="4">
    <source>
        <dbReference type="Proteomes" id="UP001283361"/>
    </source>
</evidence>
<accession>A0AAE1AGI9</accession>
<organism evidence="3 4">
    <name type="scientific">Elysia crispata</name>
    <name type="common">lettuce slug</name>
    <dbReference type="NCBI Taxonomy" id="231223"/>
    <lineage>
        <taxon>Eukaryota</taxon>
        <taxon>Metazoa</taxon>
        <taxon>Spiralia</taxon>
        <taxon>Lophotrochozoa</taxon>
        <taxon>Mollusca</taxon>
        <taxon>Gastropoda</taxon>
        <taxon>Heterobranchia</taxon>
        <taxon>Euthyneura</taxon>
        <taxon>Panpulmonata</taxon>
        <taxon>Sacoglossa</taxon>
        <taxon>Placobranchoidea</taxon>
        <taxon>Plakobranchidae</taxon>
        <taxon>Elysia</taxon>
    </lineage>
</organism>
<dbReference type="EMBL" id="JAWDGP010001861">
    <property type="protein sequence ID" value="KAK3787549.1"/>
    <property type="molecule type" value="Genomic_DNA"/>
</dbReference>